<evidence type="ECO:0000256" key="6">
    <source>
        <dbReference type="SAM" id="MobiDB-lite"/>
    </source>
</evidence>
<keyword evidence="7" id="KW-1133">Transmembrane helix</keyword>
<evidence type="ECO:0000256" key="7">
    <source>
        <dbReference type="SAM" id="Phobius"/>
    </source>
</evidence>
<dbReference type="InterPro" id="IPR036013">
    <property type="entry name" value="Band_7/SPFH_dom_sf"/>
</dbReference>
<dbReference type="InterPro" id="IPR001107">
    <property type="entry name" value="Band_7"/>
</dbReference>
<evidence type="ECO:0000256" key="1">
    <source>
        <dbReference type="ARBA" id="ARBA00004167"/>
    </source>
</evidence>
<reference evidence="9 10" key="1">
    <citation type="submission" date="2023-09" db="EMBL/GenBank/DDBJ databases">
        <title>Novel taxa isolated from Blanes Bay.</title>
        <authorList>
            <person name="Rey-Velasco X."/>
            <person name="Lucena T."/>
        </authorList>
    </citation>
    <scope>NUCLEOTIDE SEQUENCE [LARGE SCALE GENOMIC DNA]</scope>
    <source>
        <strain evidence="9 10">S356</strain>
    </source>
</reference>
<feature type="domain" description="Band 7" evidence="8">
    <location>
        <begin position="36"/>
        <end position="205"/>
    </location>
</feature>
<dbReference type="EMBL" id="JAVTTO010000001">
    <property type="protein sequence ID" value="MDT7831512.1"/>
    <property type="molecule type" value="Genomic_DNA"/>
</dbReference>
<feature type="region of interest" description="Disordered" evidence="6">
    <location>
        <begin position="525"/>
        <end position="566"/>
    </location>
</feature>
<dbReference type="Pfam" id="PF01145">
    <property type="entry name" value="Band_7"/>
    <property type="match status" value="1"/>
</dbReference>
<evidence type="ECO:0000256" key="4">
    <source>
        <dbReference type="ARBA" id="ARBA00022475"/>
    </source>
</evidence>
<keyword evidence="7" id="KW-0812">Transmembrane</keyword>
<dbReference type="SMART" id="SM00244">
    <property type="entry name" value="PHB"/>
    <property type="match status" value="1"/>
</dbReference>
<dbReference type="SUPFAM" id="SSF117892">
    <property type="entry name" value="Band 7/SPFH domain"/>
    <property type="match status" value="1"/>
</dbReference>
<comment type="subcellular location">
    <subcellularLocation>
        <location evidence="2">Cell membrane</location>
    </subcellularLocation>
    <subcellularLocation>
        <location evidence="1">Membrane</location>
        <topology evidence="1">Single-pass membrane protein</topology>
    </subcellularLocation>
</comment>
<dbReference type="Gene3D" id="3.30.479.30">
    <property type="entry name" value="Band 7 domain"/>
    <property type="match status" value="1"/>
</dbReference>
<comment type="similarity">
    <text evidence="3">Belongs to the band 7/mec-2 family. Flotillin subfamily.</text>
</comment>
<dbReference type="PANTHER" id="PTHR13806:SF31">
    <property type="entry name" value="FLOTILLIN-LIKE PROTEIN 1-RELATED"/>
    <property type="match status" value="1"/>
</dbReference>
<evidence type="ECO:0000313" key="10">
    <source>
        <dbReference type="Proteomes" id="UP001257277"/>
    </source>
</evidence>
<dbReference type="Proteomes" id="UP001257277">
    <property type="component" value="Unassembled WGS sequence"/>
</dbReference>
<keyword evidence="5 7" id="KW-0472">Membrane</keyword>
<gene>
    <name evidence="9" type="ORF">RQM59_03915</name>
</gene>
<dbReference type="PANTHER" id="PTHR13806">
    <property type="entry name" value="FLOTILLIN-RELATED"/>
    <property type="match status" value="1"/>
</dbReference>
<evidence type="ECO:0000313" key="9">
    <source>
        <dbReference type="EMBL" id="MDT7831512.1"/>
    </source>
</evidence>
<feature type="transmembrane region" description="Helical" evidence="7">
    <location>
        <begin position="14"/>
        <end position="35"/>
    </location>
</feature>
<protein>
    <submittedName>
        <fullName evidence="9">SPFH domain-containing protein</fullName>
    </submittedName>
</protein>
<dbReference type="RefSeq" id="WP_349240756.1">
    <property type="nucleotide sequence ID" value="NZ_JAVTTO010000001.1"/>
</dbReference>
<name>A0ABU3LD85_9FLAO</name>
<keyword evidence="10" id="KW-1185">Reference proteome</keyword>
<evidence type="ECO:0000259" key="8">
    <source>
        <dbReference type="SMART" id="SM00244"/>
    </source>
</evidence>
<feature type="compositionally biased region" description="Basic and acidic residues" evidence="6">
    <location>
        <begin position="542"/>
        <end position="566"/>
    </location>
</feature>
<dbReference type="CDD" id="cd03399">
    <property type="entry name" value="SPFH_flotillin"/>
    <property type="match status" value="1"/>
</dbReference>
<dbReference type="InterPro" id="IPR027705">
    <property type="entry name" value="Flotillin_fam"/>
</dbReference>
<evidence type="ECO:0000256" key="5">
    <source>
        <dbReference type="ARBA" id="ARBA00023136"/>
    </source>
</evidence>
<accession>A0ABU3LD85</accession>
<comment type="caution">
    <text evidence="9">The sequence shown here is derived from an EMBL/GenBank/DDBJ whole genome shotgun (WGS) entry which is preliminary data.</text>
</comment>
<evidence type="ECO:0000256" key="2">
    <source>
        <dbReference type="ARBA" id="ARBA00004236"/>
    </source>
</evidence>
<keyword evidence="4" id="KW-1003">Cell membrane</keyword>
<evidence type="ECO:0000256" key="3">
    <source>
        <dbReference type="ARBA" id="ARBA00007161"/>
    </source>
</evidence>
<proteinExistence type="inferred from homology"/>
<organism evidence="9 10">
    <name type="scientific">Asprobacillus argus</name>
    <dbReference type="NCBI Taxonomy" id="3076534"/>
    <lineage>
        <taxon>Bacteria</taxon>
        <taxon>Pseudomonadati</taxon>
        <taxon>Bacteroidota</taxon>
        <taxon>Flavobacteriia</taxon>
        <taxon>Flavobacteriales</taxon>
        <taxon>Flavobacteriaceae</taxon>
        <taxon>Asprobacillus</taxon>
    </lineage>
</organism>
<sequence>MSMLNLIALQLGDLGWPVTIVAIILGVLIIFLTLLKRYKRCPSDRILVVYGKVGGGESAKCIHGGAAFIFPVFQDYQFLDLTPISIEVNLVNALSKQNIRVNVPSRFTIGISTEPGIMQNAAERLLGLGQNEIQDLAQEIIFGQLRLVVASMDIEEINSDRDKFLTNISKSVESELKKVGLKLINVNITDIVDESGYIEALGKEAAAHAINAARKSVAEKNRDGSIGEADAVQDERIKVSELQAKAKIGEAKAAQNERTQVAAAMAEAKIGEANADQNERIQTASAIAKAKIGEAEALKDERIKTSEANARAIDGENTAKISIAESDALRREREAEAEKRAIASEKVQAAKALEEAYAAEKEAENARAIRDKASQYADIVVPAEIEKSKIEIDAEAEAENIRRIAKGEADAIFLKAQAEAKGVFEVLTKQAAGLDQIVKAAGNDSQNAALLLIADKLPELVRLQSEAIKNIKIDKVTVWENGGGKDGKTSTSNFISGMYNAVPPLQEMFNMAGMQLPEYLKGKEISSEGIEEEPAPTAKVIKNKEIKPQVDEKKPSDEKPNSEETK</sequence>